<evidence type="ECO:0000256" key="6">
    <source>
        <dbReference type="ARBA" id="ARBA00023316"/>
    </source>
</evidence>
<sequence length="398" mass="43315">MTLLLGGQTGRAAVMDPTINSRAAIVIDEQTGQILAAKDRNERLPIASISKLLVVYLVEQKIANKTLSLQEKVPIDPKVAQLSTSPELTNVPLSAGRQYTIAELLADALLPSGNAAAVALGEAVTGSVPATNSAMTRLLRRWGIHSPRLVSPAGLRNGDMGELRDPKQPDTAENKLSVTELAVVSRHLLEDYPAVRDITRRAQLTTTGVNGEPYSIVNTNLLTKHRSGKYTFTGVKTGSSPSIGGNFVGETRLAGRRVITVVLGSGGYRDQHTRFDETIHMLDQVAAKLRPVRSGKRGPVVYLQQANTSLGQVRTQYRHQPTFFVARRHPQPVVTGKLHVKSSRLLPLRADQTIGWTTLTTASAQFVDGHPQVEVVSEQKVGQASWVTQMWRKLFGNH</sequence>
<feature type="domain" description="Peptidase S11 D-alanyl-D-alanine carboxypeptidase A N-terminal" evidence="9">
    <location>
        <begin position="13"/>
        <end position="265"/>
    </location>
</feature>
<dbReference type="InterPro" id="IPR001967">
    <property type="entry name" value="Peptidase_S11_N"/>
</dbReference>
<name>A0ABQ5JSZ0_9LACO</name>
<keyword evidence="4" id="KW-0133">Cell shape</keyword>
<dbReference type="InterPro" id="IPR018044">
    <property type="entry name" value="Peptidase_S11"/>
</dbReference>
<dbReference type="PRINTS" id="PR00725">
    <property type="entry name" value="DADACBPTASE1"/>
</dbReference>
<dbReference type="InterPro" id="IPR000871">
    <property type="entry name" value="Beta-lactam_class-A"/>
</dbReference>
<protein>
    <submittedName>
        <fullName evidence="10">Cytochrome c553</fullName>
    </submittedName>
</protein>
<evidence type="ECO:0000259" key="9">
    <source>
        <dbReference type="Pfam" id="PF00768"/>
    </source>
</evidence>
<evidence type="ECO:0000256" key="8">
    <source>
        <dbReference type="SAM" id="MobiDB-lite"/>
    </source>
</evidence>
<dbReference type="EMBL" id="BQXO01000004">
    <property type="protein sequence ID" value="GKT06187.1"/>
    <property type="molecule type" value="Genomic_DNA"/>
</dbReference>
<dbReference type="InterPro" id="IPR012338">
    <property type="entry name" value="Beta-lactam/transpept-like"/>
</dbReference>
<evidence type="ECO:0000256" key="4">
    <source>
        <dbReference type="ARBA" id="ARBA00022960"/>
    </source>
</evidence>
<dbReference type="Gene3D" id="3.40.710.10">
    <property type="entry name" value="DD-peptidase/beta-lactamase superfamily"/>
    <property type="match status" value="1"/>
</dbReference>
<evidence type="ECO:0000256" key="7">
    <source>
        <dbReference type="RuleBase" id="RU004016"/>
    </source>
</evidence>
<evidence type="ECO:0000256" key="3">
    <source>
        <dbReference type="ARBA" id="ARBA00022801"/>
    </source>
</evidence>
<proteinExistence type="inferred from homology"/>
<dbReference type="PANTHER" id="PTHR35333">
    <property type="entry name" value="BETA-LACTAMASE"/>
    <property type="match status" value="1"/>
</dbReference>
<dbReference type="PANTHER" id="PTHR35333:SF4">
    <property type="entry name" value="SLR0121 PROTEIN"/>
    <property type="match status" value="1"/>
</dbReference>
<evidence type="ECO:0000256" key="2">
    <source>
        <dbReference type="ARBA" id="ARBA00022729"/>
    </source>
</evidence>
<feature type="region of interest" description="Disordered" evidence="8">
    <location>
        <begin position="153"/>
        <end position="173"/>
    </location>
</feature>
<reference evidence="10 11" key="1">
    <citation type="submission" date="2022-03" db="EMBL/GenBank/DDBJ databases">
        <title>Draft genome sequence of Furfurilactobacillus curtus JCM 31185.</title>
        <authorList>
            <person name="Suzuki S."/>
            <person name="Endo A."/>
            <person name="Kajikawa A."/>
        </authorList>
    </citation>
    <scope>NUCLEOTIDE SEQUENCE [LARGE SCALE GENOMIC DNA]</scope>
    <source>
        <strain evidence="10 11">JCM 31185</strain>
    </source>
</reference>
<gene>
    <name evidence="10" type="primary">dacC</name>
    <name evidence="10" type="ORF">JCM31185_14740</name>
</gene>
<keyword evidence="3" id="KW-0378">Hydrolase</keyword>
<dbReference type="SUPFAM" id="SSF56601">
    <property type="entry name" value="beta-lactamase/transpeptidase-like"/>
    <property type="match status" value="1"/>
</dbReference>
<comment type="caution">
    <text evidence="10">The sequence shown here is derived from an EMBL/GenBank/DDBJ whole genome shotgun (WGS) entry which is preliminary data.</text>
</comment>
<evidence type="ECO:0000256" key="5">
    <source>
        <dbReference type="ARBA" id="ARBA00022984"/>
    </source>
</evidence>
<keyword evidence="5" id="KW-0573">Peptidoglycan synthesis</keyword>
<feature type="compositionally biased region" description="Basic and acidic residues" evidence="8">
    <location>
        <begin position="159"/>
        <end position="173"/>
    </location>
</feature>
<evidence type="ECO:0000256" key="1">
    <source>
        <dbReference type="ARBA" id="ARBA00007164"/>
    </source>
</evidence>
<dbReference type="Proteomes" id="UP001628078">
    <property type="component" value="Unassembled WGS sequence"/>
</dbReference>
<accession>A0ABQ5JSZ0</accession>
<keyword evidence="11" id="KW-1185">Reference proteome</keyword>
<dbReference type="Pfam" id="PF00768">
    <property type="entry name" value="Peptidase_S11"/>
    <property type="match status" value="1"/>
</dbReference>
<evidence type="ECO:0000313" key="11">
    <source>
        <dbReference type="Proteomes" id="UP001628078"/>
    </source>
</evidence>
<evidence type="ECO:0000313" key="10">
    <source>
        <dbReference type="EMBL" id="GKT06187.1"/>
    </source>
</evidence>
<keyword evidence="2" id="KW-0732">Signal</keyword>
<keyword evidence="6" id="KW-0961">Cell wall biogenesis/degradation</keyword>
<comment type="similarity">
    <text evidence="1 7">Belongs to the peptidase S11 family.</text>
</comment>
<organism evidence="10 11">
    <name type="scientific">Furfurilactobacillus curtus</name>
    <dbReference type="NCBI Taxonomy" id="1746200"/>
    <lineage>
        <taxon>Bacteria</taxon>
        <taxon>Bacillati</taxon>
        <taxon>Bacillota</taxon>
        <taxon>Bacilli</taxon>
        <taxon>Lactobacillales</taxon>
        <taxon>Lactobacillaceae</taxon>
        <taxon>Furfurilactobacillus</taxon>
    </lineage>
</organism>